<proteinExistence type="predicted"/>
<dbReference type="PANTHER" id="PTHR37948:SF1">
    <property type="entry name" value="BLL5189 PROTEIN"/>
    <property type="match status" value="1"/>
</dbReference>
<feature type="region of interest" description="Disordered" evidence="1">
    <location>
        <begin position="180"/>
        <end position="199"/>
    </location>
</feature>
<evidence type="ECO:0000313" key="3">
    <source>
        <dbReference type="Proteomes" id="UP001176517"/>
    </source>
</evidence>
<comment type="caution">
    <text evidence="2">The sequence shown here is derived from an EMBL/GenBank/DDBJ whole genome shotgun (WGS) entry which is preliminary data.</text>
</comment>
<keyword evidence="3" id="KW-1185">Reference proteome</keyword>
<protein>
    <submittedName>
        <fullName evidence="2">Uncharacterized protein</fullName>
    </submittedName>
</protein>
<dbReference type="PANTHER" id="PTHR37948">
    <property type="entry name" value="ZGC:113208"/>
    <property type="match status" value="1"/>
</dbReference>
<organism evidence="2 3">
    <name type="scientific">Tilletia horrida</name>
    <dbReference type="NCBI Taxonomy" id="155126"/>
    <lineage>
        <taxon>Eukaryota</taxon>
        <taxon>Fungi</taxon>
        <taxon>Dikarya</taxon>
        <taxon>Basidiomycota</taxon>
        <taxon>Ustilaginomycotina</taxon>
        <taxon>Exobasidiomycetes</taxon>
        <taxon>Tilletiales</taxon>
        <taxon>Tilletiaceae</taxon>
        <taxon>Tilletia</taxon>
    </lineage>
</organism>
<evidence type="ECO:0000256" key="1">
    <source>
        <dbReference type="SAM" id="MobiDB-lite"/>
    </source>
</evidence>
<name>A0AAN6GPY3_9BASI</name>
<feature type="region of interest" description="Disordered" evidence="1">
    <location>
        <begin position="29"/>
        <end position="172"/>
    </location>
</feature>
<feature type="compositionally biased region" description="Polar residues" evidence="1">
    <location>
        <begin position="152"/>
        <end position="161"/>
    </location>
</feature>
<sequence length="406" mass="45873">MSDLTDYEEARLANIRKNNELLQSLGLSTGASAIFEPVQDKPKPKPKPIARPNPSGAAGGKVKRENAGSEDEDVVLVENAQTRRSSGRRSAGAAPVYNLMDLSRPSRRNRHSDPSPSEAKGKGKATGNSLKRQRTEQPRPSGSRVSARLQGAQPSHSYTELSDSEDSSRDDDLARNRFSKLAKVQGPRMDENEDIEGRGAYEEYERKPRPRLYGSGVGGKGRIIFEDRWKIFTPNLTPEEMMRGGMFGGTAFRRHRSAVTGRWLEPEEELAALPKEWLDNIDVENTLTREDYDPSVNRFGVKASQSLAEWEKAGWVRPCDPRGWWGWYISFYLGRRCSDDARQINRWLKAVGPNGRFKRSLIRDVANSRSQRWNDESIAPVVRQTCWHWAVELTKEDYEEAVRAGL</sequence>
<accession>A0AAN6GPY3</accession>
<reference evidence="2" key="1">
    <citation type="journal article" date="2023" name="PhytoFront">
        <title>Draft Genome Resources of Seven Strains of Tilletia horrida, Causal Agent of Kernel Smut of Rice.</title>
        <authorList>
            <person name="Khanal S."/>
            <person name="Antony Babu S."/>
            <person name="Zhou X.G."/>
        </authorList>
    </citation>
    <scope>NUCLEOTIDE SEQUENCE</scope>
    <source>
        <strain evidence="2">TX6</strain>
    </source>
</reference>
<dbReference type="AlphaFoldDB" id="A0AAN6GPY3"/>
<dbReference type="EMBL" id="JAPDMZ010000064">
    <property type="protein sequence ID" value="KAK0552343.1"/>
    <property type="molecule type" value="Genomic_DNA"/>
</dbReference>
<dbReference type="Proteomes" id="UP001176517">
    <property type="component" value="Unassembled WGS sequence"/>
</dbReference>
<gene>
    <name evidence="2" type="ORF">OC846_002944</name>
</gene>
<evidence type="ECO:0000313" key="2">
    <source>
        <dbReference type="EMBL" id="KAK0552343.1"/>
    </source>
</evidence>